<protein>
    <submittedName>
        <fullName evidence="1">Uncharacterized protein</fullName>
    </submittedName>
</protein>
<evidence type="ECO:0000313" key="1">
    <source>
        <dbReference type="EMBL" id="BAQ21174.1"/>
    </source>
</evidence>
<sequence length="209" mass="24500">MLGALLSKLRQLEGNLFYYSEEKPVGTPKETNCGPNEFKEREQVSMRETLNRIARHADFNDQTVMVMMDQINEKSRKQRLPEMYAHIFGRATDYREMRRIIEPPMHIDSELSSNIQFADWVCALVKRGIEYQLVQDSRYEWIPKASQLQAAKGAFTHDSKLRLFERDVADLHHSEILFIERPVLDLGIIAQDNKRKLDMVRRASFRDLA</sequence>
<organism evidence="1">
    <name type="scientific">Corynebacterium glutamicum (strain R)</name>
    <dbReference type="NCBI Taxonomy" id="340322"/>
    <lineage>
        <taxon>Bacteria</taxon>
        <taxon>Bacillati</taxon>
        <taxon>Actinomycetota</taxon>
        <taxon>Actinomycetes</taxon>
        <taxon>Mycobacteriales</taxon>
        <taxon>Corynebacteriaceae</taxon>
        <taxon>Corynebacterium</taxon>
    </lineage>
</organism>
<dbReference type="EMBL" id="AP009044">
    <property type="protein sequence ID" value="BAQ21174.1"/>
    <property type="molecule type" value="Genomic_DNA"/>
</dbReference>
<name>A0AB72VHA6_CORGB</name>
<dbReference type="Proteomes" id="UP000006698">
    <property type="component" value="Chromosome"/>
</dbReference>
<gene>
    <name evidence="1" type="ordered locus">cgR_6112</name>
</gene>
<reference evidence="1" key="1">
    <citation type="journal article" date="2007" name="Microbiology">
        <title>Comparative analysis of the Corynebacterium glutamicum group and complete genome sequence of strain R.</title>
        <authorList>
            <person name="Yukawa H."/>
            <person name="Omumasaba C.A."/>
            <person name="Nonaka H."/>
            <person name="Kos P."/>
            <person name="Okai N."/>
            <person name="Suzuki N."/>
            <person name="Suda M."/>
            <person name="Tsuge Y."/>
            <person name="Watanabe J."/>
            <person name="Ikeda Y."/>
            <person name="Vertes A.A."/>
            <person name="Inui M."/>
        </authorList>
    </citation>
    <scope>NUCLEOTIDE SEQUENCE</scope>
    <source>
        <strain evidence="1">R</strain>
    </source>
</reference>
<proteinExistence type="predicted"/>
<dbReference type="RefSeq" id="WP_231838976.1">
    <property type="nucleotide sequence ID" value="NC_009342.1"/>
</dbReference>
<dbReference type="KEGG" id="cgt:cgR_6112"/>
<dbReference type="InterPro" id="IPR024524">
    <property type="entry name" value="DUF3800"/>
</dbReference>
<accession>A0AB72VHA6</accession>
<dbReference type="AlphaFoldDB" id="A0AB72VHA6"/>
<dbReference type="Pfam" id="PF12686">
    <property type="entry name" value="DUF3800"/>
    <property type="match status" value="1"/>
</dbReference>